<keyword evidence="9 14" id="KW-0808">Transferase</keyword>
<evidence type="ECO:0000256" key="9">
    <source>
        <dbReference type="ARBA" id="ARBA00022679"/>
    </source>
</evidence>
<comment type="catalytic activity">
    <reaction evidence="1 14">
        <text>adenosylcob(III)inamide + ATP = adenosylcob(III)inamide phosphate + ADP + H(+)</text>
        <dbReference type="Rhea" id="RHEA:15769"/>
        <dbReference type="ChEBI" id="CHEBI:2480"/>
        <dbReference type="ChEBI" id="CHEBI:15378"/>
        <dbReference type="ChEBI" id="CHEBI:30616"/>
        <dbReference type="ChEBI" id="CHEBI:58502"/>
        <dbReference type="ChEBI" id="CHEBI:456216"/>
        <dbReference type="EC" id="2.7.1.156"/>
    </reaction>
</comment>
<dbReference type="GO" id="GO:0008820">
    <property type="term" value="F:cobinamide phosphate guanylyltransferase activity"/>
    <property type="evidence" value="ECO:0007669"/>
    <property type="project" value="UniProtKB-UniRule"/>
</dbReference>
<dbReference type="PIRSF" id="PIRSF006135">
    <property type="entry name" value="CobU"/>
    <property type="match status" value="1"/>
</dbReference>
<dbReference type="EMBL" id="AP014568">
    <property type="protein sequence ID" value="BAO80280.1"/>
    <property type="molecule type" value="Genomic_DNA"/>
</dbReference>
<keyword evidence="18" id="KW-1185">Reference proteome</keyword>
<dbReference type="RefSeq" id="WP_045530690.1">
    <property type="nucleotide sequence ID" value="NZ_AP014568.1"/>
</dbReference>
<evidence type="ECO:0000256" key="7">
    <source>
        <dbReference type="ARBA" id="ARBA00007490"/>
    </source>
</evidence>
<dbReference type="GO" id="GO:0005524">
    <property type="term" value="F:ATP binding"/>
    <property type="evidence" value="ECO:0007669"/>
    <property type="project" value="UniProtKB-UniRule"/>
</dbReference>
<keyword evidence="12 14" id="KW-0067">ATP-binding</keyword>
<dbReference type="PANTHER" id="PTHR34848:SF1">
    <property type="entry name" value="BIFUNCTIONAL ADENOSYLCOBALAMIN BIOSYNTHESIS PROTEIN COBU"/>
    <property type="match status" value="1"/>
</dbReference>
<dbReference type="InterPro" id="IPR003203">
    <property type="entry name" value="CobU/CobP"/>
</dbReference>
<accession>A0A060NHP7</accession>
<organism evidence="17 18">
    <name type="scientific">Serpentinimonas raichei</name>
    <dbReference type="NCBI Taxonomy" id="1458425"/>
    <lineage>
        <taxon>Bacteria</taxon>
        <taxon>Pseudomonadati</taxon>
        <taxon>Pseudomonadota</taxon>
        <taxon>Betaproteobacteria</taxon>
        <taxon>Burkholderiales</taxon>
        <taxon>Comamonadaceae</taxon>
        <taxon>Serpentinimonas</taxon>
    </lineage>
</organism>
<dbReference type="UniPathway" id="UPA00148">
    <property type="reaction ID" value="UER00236"/>
</dbReference>
<keyword evidence="8 14" id="KW-0169">Cobalamin biosynthesis</keyword>
<feature type="binding site" evidence="16">
    <location>
        <position position="103"/>
    </location>
    <ligand>
        <name>GTP</name>
        <dbReference type="ChEBI" id="CHEBI:37565"/>
    </ligand>
</feature>
<dbReference type="OrthoDB" id="9788370at2"/>
<dbReference type="EC" id="2.7.1.156" evidence="14"/>
<proteinExistence type="inferred from homology"/>
<evidence type="ECO:0000256" key="2">
    <source>
        <dbReference type="ARBA" id="ARBA00000711"/>
    </source>
</evidence>
<evidence type="ECO:0000256" key="16">
    <source>
        <dbReference type="PIRSR" id="PIRSR006135-2"/>
    </source>
</evidence>
<evidence type="ECO:0000313" key="18">
    <source>
        <dbReference type="Proteomes" id="UP000067461"/>
    </source>
</evidence>
<dbReference type="Pfam" id="PF02283">
    <property type="entry name" value="CobU"/>
    <property type="match status" value="1"/>
</dbReference>
<keyword evidence="13 14" id="KW-0342">GTP-binding</keyword>
<dbReference type="InterPro" id="IPR027417">
    <property type="entry name" value="P-loop_NTPase"/>
</dbReference>
<evidence type="ECO:0000256" key="11">
    <source>
        <dbReference type="ARBA" id="ARBA00022777"/>
    </source>
</evidence>
<comment type="similarity">
    <text evidence="7 14">Belongs to the CobU/CobP family.</text>
</comment>
<sequence length="197" mass="20941">MADTARLELILGGQKSGKSRHAEQRAQQWLAGAPGRRALLLATAVPGDAEMRQRIERHQHDRAQRVPGLQTRAVGQGLGPGRMRELALALQHESAPQTLLLVDCLTLWLTQALMPPPGLAPLADSEAAIEHLCHTLAALPGPVLLVGNEIGLGVIPLGAEVRGFVDELGRLNQTLAARADRVTLMVAGCPLRVKGGD</sequence>
<dbReference type="CDD" id="cd00544">
    <property type="entry name" value="CobU"/>
    <property type="match status" value="1"/>
</dbReference>
<gene>
    <name evidence="17" type="ORF">SRAA_0426</name>
</gene>
<evidence type="ECO:0000256" key="3">
    <source>
        <dbReference type="ARBA" id="ARBA00001522"/>
    </source>
</evidence>
<comment type="catalytic activity">
    <reaction evidence="2 14">
        <text>adenosylcob(III)inamide phosphate + GTP + H(+) = adenosylcob(III)inamide-GDP + diphosphate</text>
        <dbReference type="Rhea" id="RHEA:22712"/>
        <dbReference type="ChEBI" id="CHEBI:15378"/>
        <dbReference type="ChEBI" id="CHEBI:33019"/>
        <dbReference type="ChEBI" id="CHEBI:37565"/>
        <dbReference type="ChEBI" id="CHEBI:58502"/>
        <dbReference type="ChEBI" id="CHEBI:60487"/>
        <dbReference type="EC" id="2.7.7.62"/>
    </reaction>
</comment>
<protein>
    <recommendedName>
        <fullName evidence="14">Bifunctional adenosylcobalamin biosynthesis protein</fullName>
        <ecNumber evidence="14">2.7.1.156</ecNumber>
        <ecNumber evidence="14">2.7.7.62</ecNumber>
    </recommendedName>
</protein>
<evidence type="ECO:0000256" key="6">
    <source>
        <dbReference type="ARBA" id="ARBA00005159"/>
    </source>
</evidence>
<name>A0A060NHP7_9BURK</name>
<dbReference type="EC" id="2.7.7.62" evidence="14"/>
<keyword evidence="11 14" id="KW-0418">Kinase</keyword>
<dbReference type="PANTHER" id="PTHR34848">
    <property type="match status" value="1"/>
</dbReference>
<comment type="pathway">
    <text evidence="5 14">Cofactor biosynthesis; adenosylcobalamin biosynthesis; adenosylcobalamin from cob(II)yrinate a,c-diamide: step 6/7.</text>
</comment>
<feature type="binding site" evidence="16">
    <location>
        <begin position="42"/>
        <end position="44"/>
    </location>
    <ligand>
        <name>GTP</name>
        <dbReference type="ChEBI" id="CHEBI:37565"/>
    </ligand>
</feature>
<reference evidence="17 18" key="1">
    <citation type="journal article" date="2014" name="Nat. Commun.">
        <title>Physiological and genomic features of highly alkaliphilic hydrogen-utilizing Betaproteobacteria from a continental serpentinizing site.</title>
        <authorList>
            <person name="Suzuki S."/>
            <person name="Kuenen J.G."/>
            <person name="Schipper K."/>
            <person name="van der Velde S."/>
            <person name="Ishii S."/>
            <person name="Wu A."/>
            <person name="Sorokin D.Y."/>
            <person name="Tenney A."/>
            <person name="Meng X.Y."/>
            <person name="Morrill P.L."/>
            <person name="Kamagata Y."/>
            <person name="Muyzer G."/>
            <person name="Nealson K.H."/>
        </authorList>
    </citation>
    <scope>NUCLEOTIDE SEQUENCE [LARGE SCALE GENOMIC DNA]</scope>
    <source>
        <strain evidence="17 18">A1</strain>
    </source>
</reference>
<dbReference type="SUPFAM" id="SSF52540">
    <property type="entry name" value="P-loop containing nucleoside triphosphate hydrolases"/>
    <property type="match status" value="1"/>
</dbReference>
<evidence type="ECO:0000256" key="1">
    <source>
        <dbReference type="ARBA" id="ARBA00000312"/>
    </source>
</evidence>
<evidence type="ECO:0000313" key="17">
    <source>
        <dbReference type="EMBL" id="BAO80280.1"/>
    </source>
</evidence>
<comment type="catalytic activity">
    <reaction evidence="3">
        <text>adenosylcob(III)inamide + GTP = adenosylcob(III)inamide phosphate + GDP + H(+)</text>
        <dbReference type="Rhea" id="RHEA:15765"/>
        <dbReference type="ChEBI" id="CHEBI:2480"/>
        <dbReference type="ChEBI" id="CHEBI:15378"/>
        <dbReference type="ChEBI" id="CHEBI:37565"/>
        <dbReference type="ChEBI" id="CHEBI:58189"/>
        <dbReference type="ChEBI" id="CHEBI:58502"/>
        <dbReference type="EC" id="2.7.1.156"/>
    </reaction>
</comment>
<dbReference type="STRING" id="1458425.SRAA_0426"/>
<evidence type="ECO:0000256" key="10">
    <source>
        <dbReference type="ARBA" id="ARBA00022741"/>
    </source>
</evidence>
<evidence type="ECO:0000256" key="13">
    <source>
        <dbReference type="ARBA" id="ARBA00023134"/>
    </source>
</evidence>
<evidence type="ECO:0000256" key="14">
    <source>
        <dbReference type="PIRNR" id="PIRNR006135"/>
    </source>
</evidence>
<comment type="pathway">
    <text evidence="6 14">Cofactor biosynthesis; adenosylcobalamin biosynthesis; adenosylcobalamin from cob(II)yrinate a,c-diamide: step 5/7.</text>
</comment>
<dbReference type="Gene3D" id="3.40.50.300">
    <property type="entry name" value="P-loop containing nucleotide triphosphate hydrolases"/>
    <property type="match status" value="1"/>
</dbReference>
<keyword evidence="10 14" id="KW-0547">Nucleotide-binding</keyword>
<evidence type="ECO:0000256" key="12">
    <source>
        <dbReference type="ARBA" id="ARBA00022840"/>
    </source>
</evidence>
<keyword evidence="17" id="KW-0548">Nucleotidyltransferase</keyword>
<evidence type="ECO:0000256" key="15">
    <source>
        <dbReference type="PIRSR" id="PIRSR006135-1"/>
    </source>
</evidence>
<dbReference type="KEGG" id="cbaa:SRAA_0426"/>
<feature type="active site" description="GMP-histidine intermediate" evidence="15">
    <location>
        <position position="58"/>
    </location>
</feature>
<evidence type="ECO:0000256" key="8">
    <source>
        <dbReference type="ARBA" id="ARBA00022573"/>
    </source>
</evidence>
<dbReference type="HOGENOM" id="CLU_094161_0_1_4"/>
<dbReference type="GO" id="GO:0005525">
    <property type="term" value="F:GTP binding"/>
    <property type="evidence" value="ECO:0007669"/>
    <property type="project" value="UniProtKB-UniRule"/>
</dbReference>
<evidence type="ECO:0000256" key="5">
    <source>
        <dbReference type="ARBA" id="ARBA00004692"/>
    </source>
</evidence>
<feature type="binding site" evidence="16">
    <location>
        <begin position="12"/>
        <end position="19"/>
    </location>
    <ligand>
        <name>GTP</name>
        <dbReference type="ChEBI" id="CHEBI:37565"/>
    </ligand>
</feature>
<dbReference type="GO" id="GO:0009236">
    <property type="term" value="P:cobalamin biosynthetic process"/>
    <property type="evidence" value="ECO:0007669"/>
    <property type="project" value="UniProtKB-UniRule"/>
</dbReference>
<dbReference type="GO" id="GO:0043752">
    <property type="term" value="F:adenosylcobinamide kinase activity"/>
    <property type="evidence" value="ECO:0007669"/>
    <property type="project" value="UniProtKB-EC"/>
</dbReference>
<dbReference type="Proteomes" id="UP000067461">
    <property type="component" value="Chromosome"/>
</dbReference>
<comment type="function">
    <text evidence="4 14">Catalyzes ATP-dependent phosphorylation of adenosylcobinamide and addition of GMP to adenosylcobinamide phosphate.</text>
</comment>
<evidence type="ECO:0000256" key="4">
    <source>
        <dbReference type="ARBA" id="ARBA00003889"/>
    </source>
</evidence>
<dbReference type="AlphaFoldDB" id="A0A060NHP7"/>